<keyword evidence="2" id="KW-1185">Reference proteome</keyword>
<dbReference type="STRING" id="1077348.A0A2G8SSQ9"/>
<evidence type="ECO:0000313" key="2">
    <source>
        <dbReference type="Proteomes" id="UP000230002"/>
    </source>
</evidence>
<accession>A0A2G8SSQ9</accession>
<organism evidence="1 2">
    <name type="scientific">Ganoderma sinense ZZ0214-1</name>
    <dbReference type="NCBI Taxonomy" id="1077348"/>
    <lineage>
        <taxon>Eukaryota</taxon>
        <taxon>Fungi</taxon>
        <taxon>Dikarya</taxon>
        <taxon>Basidiomycota</taxon>
        <taxon>Agaricomycotina</taxon>
        <taxon>Agaricomycetes</taxon>
        <taxon>Polyporales</taxon>
        <taxon>Polyporaceae</taxon>
        <taxon>Ganoderma</taxon>
    </lineage>
</organism>
<dbReference type="Proteomes" id="UP000230002">
    <property type="component" value="Unassembled WGS sequence"/>
</dbReference>
<sequence>MPKVPTKELVEEACRRFLDMGVGPDGQGSVVIRCGPMGACIAVKGSAYSWIDPYWTSENSGKVVDVTGNHSSP</sequence>
<dbReference type="EMBL" id="AYKW01000001">
    <property type="protein sequence ID" value="PIL36815.1"/>
    <property type="molecule type" value="Genomic_DNA"/>
</dbReference>
<gene>
    <name evidence="1" type="ORF">GSI_00505</name>
</gene>
<name>A0A2G8SSQ9_9APHY</name>
<dbReference type="PANTHER" id="PTHR47098">
    <property type="entry name" value="PROTEIN MAK32"/>
    <property type="match status" value="1"/>
</dbReference>
<dbReference type="PANTHER" id="PTHR47098:SF2">
    <property type="entry name" value="PROTEIN MAK32"/>
    <property type="match status" value="1"/>
</dbReference>
<dbReference type="OrthoDB" id="497927at2759"/>
<reference evidence="1 2" key="1">
    <citation type="journal article" date="2015" name="Sci. Rep.">
        <title>Chromosome-level genome map provides insights into diverse defense mechanisms in the medicinal fungus Ganoderma sinense.</title>
        <authorList>
            <person name="Zhu Y."/>
            <person name="Xu J."/>
            <person name="Sun C."/>
            <person name="Zhou S."/>
            <person name="Xu H."/>
            <person name="Nelson D.R."/>
            <person name="Qian J."/>
            <person name="Song J."/>
            <person name="Luo H."/>
            <person name="Xiang L."/>
            <person name="Li Y."/>
            <person name="Xu Z."/>
            <person name="Ji A."/>
            <person name="Wang L."/>
            <person name="Lu S."/>
            <person name="Hayward A."/>
            <person name="Sun W."/>
            <person name="Li X."/>
            <person name="Schwartz D.C."/>
            <person name="Wang Y."/>
            <person name="Chen S."/>
        </authorList>
    </citation>
    <scope>NUCLEOTIDE SEQUENCE [LARGE SCALE GENOMIC DNA]</scope>
    <source>
        <strain evidence="1 2">ZZ0214-1</strain>
    </source>
</reference>
<dbReference type="AlphaFoldDB" id="A0A2G8SSQ9"/>
<comment type="caution">
    <text evidence="1">The sequence shown here is derived from an EMBL/GenBank/DDBJ whole genome shotgun (WGS) entry which is preliminary data.</text>
</comment>
<proteinExistence type="predicted"/>
<protein>
    <submittedName>
        <fullName evidence="1">Uncharacterized protein</fullName>
    </submittedName>
</protein>
<evidence type="ECO:0000313" key="1">
    <source>
        <dbReference type="EMBL" id="PIL36815.1"/>
    </source>
</evidence>